<dbReference type="SUPFAM" id="SSF69593">
    <property type="entry name" value="Glycerol-3-phosphate (1)-acyltransferase"/>
    <property type="match status" value="1"/>
</dbReference>
<dbReference type="PANTHER" id="PTHR10434">
    <property type="entry name" value="1-ACYL-SN-GLYCEROL-3-PHOSPHATE ACYLTRANSFERASE"/>
    <property type="match status" value="1"/>
</dbReference>
<organism evidence="5 6">
    <name type="scientific">Phycisphaera mikurensis (strain NBRC 102666 / KCTC 22515 / FYK2301M01)</name>
    <dbReference type="NCBI Taxonomy" id="1142394"/>
    <lineage>
        <taxon>Bacteria</taxon>
        <taxon>Pseudomonadati</taxon>
        <taxon>Planctomycetota</taxon>
        <taxon>Phycisphaerae</taxon>
        <taxon>Phycisphaerales</taxon>
        <taxon>Phycisphaeraceae</taxon>
        <taxon>Phycisphaera</taxon>
    </lineage>
</organism>
<keyword evidence="2 5" id="KW-0808">Transferase</keyword>
<proteinExistence type="predicted"/>
<evidence type="ECO:0000256" key="2">
    <source>
        <dbReference type="ARBA" id="ARBA00022679"/>
    </source>
</evidence>
<dbReference type="Pfam" id="PF01553">
    <property type="entry name" value="Acyltransferase"/>
    <property type="match status" value="1"/>
</dbReference>
<dbReference type="RefSeq" id="WP_014436153.1">
    <property type="nucleotide sequence ID" value="NC_017080.1"/>
</dbReference>
<evidence type="ECO:0000259" key="4">
    <source>
        <dbReference type="SMART" id="SM00563"/>
    </source>
</evidence>
<sequence>MPRDPATPQPPRPARTGGLLQRVRNRQPGEPVHRILWWQLYHALAWLWFVACYRWRAWGVRNIPDAGPVVFVSNHQSFLDPIVVGLGCHKRQFHPLARKTLWASRFYRVLTVPMNPIPVDQEAGDIKAMKACIEKLNQGHALLLFPEGARTPDGAVKGFQNGIKLILKRSDATVVPVGIAGVFEAWPIHAKLPAPTGRIGVAYGEPIPPKRLRELGPDAGLALVHERVVALHAAVHRRLGGGPR</sequence>
<accession>I0ICE5</accession>
<dbReference type="HOGENOM" id="CLU_027938_4_5_0"/>
<name>I0ICE5_PHYMF</name>
<reference evidence="5 6" key="1">
    <citation type="submission" date="2012-02" db="EMBL/GenBank/DDBJ databases">
        <title>Complete genome sequence of Phycisphaera mikurensis NBRC 102666.</title>
        <authorList>
            <person name="Ankai A."/>
            <person name="Hosoyama A."/>
            <person name="Terui Y."/>
            <person name="Sekine M."/>
            <person name="Fukai R."/>
            <person name="Kato Y."/>
            <person name="Nakamura S."/>
            <person name="Yamada-Narita S."/>
            <person name="Kawakoshi A."/>
            <person name="Fukunaga Y."/>
            <person name="Yamazaki S."/>
            <person name="Fujita N."/>
        </authorList>
    </citation>
    <scope>NUCLEOTIDE SEQUENCE [LARGE SCALE GENOMIC DNA]</scope>
    <source>
        <strain evidence="6">NBRC 102666 / KCTC 22515 / FYK2301M01</strain>
    </source>
</reference>
<dbReference type="KEGG" id="phm:PSMK_07740"/>
<dbReference type="OrthoDB" id="9803035at2"/>
<dbReference type="GO" id="GO:0006654">
    <property type="term" value="P:phosphatidic acid biosynthetic process"/>
    <property type="evidence" value="ECO:0007669"/>
    <property type="project" value="TreeGrafter"/>
</dbReference>
<dbReference type="STRING" id="1142394.PSMK_07740"/>
<evidence type="ECO:0000256" key="1">
    <source>
        <dbReference type="ARBA" id="ARBA00005189"/>
    </source>
</evidence>
<dbReference type="eggNOG" id="COG0204">
    <property type="taxonomic scope" value="Bacteria"/>
</dbReference>
<comment type="pathway">
    <text evidence="1">Lipid metabolism.</text>
</comment>
<dbReference type="EC" id="2.3.1.-" evidence="5"/>
<dbReference type="PANTHER" id="PTHR10434:SF11">
    <property type="entry name" value="1-ACYL-SN-GLYCEROL-3-PHOSPHATE ACYLTRANSFERASE"/>
    <property type="match status" value="1"/>
</dbReference>
<gene>
    <name evidence="5" type="ordered locus">PSMK_07740</name>
</gene>
<dbReference type="GO" id="GO:0003841">
    <property type="term" value="F:1-acylglycerol-3-phosphate O-acyltransferase activity"/>
    <property type="evidence" value="ECO:0007669"/>
    <property type="project" value="TreeGrafter"/>
</dbReference>
<evidence type="ECO:0000313" key="5">
    <source>
        <dbReference type="EMBL" id="BAM02933.1"/>
    </source>
</evidence>
<dbReference type="SMART" id="SM00563">
    <property type="entry name" value="PlsC"/>
    <property type="match status" value="1"/>
</dbReference>
<feature type="domain" description="Phospholipid/glycerol acyltransferase" evidence="4">
    <location>
        <begin position="69"/>
        <end position="182"/>
    </location>
</feature>
<dbReference type="EMBL" id="AP012338">
    <property type="protein sequence ID" value="BAM02933.1"/>
    <property type="molecule type" value="Genomic_DNA"/>
</dbReference>
<evidence type="ECO:0000313" key="6">
    <source>
        <dbReference type="Proteomes" id="UP000007881"/>
    </source>
</evidence>
<dbReference type="InterPro" id="IPR002123">
    <property type="entry name" value="Plipid/glycerol_acylTrfase"/>
</dbReference>
<dbReference type="CDD" id="cd07989">
    <property type="entry name" value="LPLAT_AGPAT-like"/>
    <property type="match status" value="1"/>
</dbReference>
<dbReference type="AlphaFoldDB" id="I0ICE5"/>
<dbReference type="Proteomes" id="UP000007881">
    <property type="component" value="Chromosome"/>
</dbReference>
<keyword evidence="6" id="KW-1185">Reference proteome</keyword>
<evidence type="ECO:0000256" key="3">
    <source>
        <dbReference type="ARBA" id="ARBA00023315"/>
    </source>
</evidence>
<keyword evidence="3 5" id="KW-0012">Acyltransferase</keyword>
<protein>
    <submittedName>
        <fullName evidence="5">Putative acyltransferase</fullName>
        <ecNumber evidence="5">2.3.1.-</ecNumber>
    </submittedName>
</protein>